<dbReference type="OrthoDB" id="1050330at2"/>
<dbReference type="AlphaFoldDB" id="A0A5E4W241"/>
<dbReference type="RefSeq" id="WP_150680181.1">
    <property type="nucleotide sequence ID" value="NZ_CABPSK010000002.1"/>
</dbReference>
<proteinExistence type="predicted"/>
<feature type="domain" description="DUF6984" evidence="1">
    <location>
        <begin position="124"/>
        <end position="224"/>
    </location>
</feature>
<sequence length="231" mass="26373">MRIWAKANSPEWPEIESVLILGLTDGVLLIRYFSFSTRDVEGDHWHPTLDDAKLEAEQTYGVEPTAWQVMPDGKDELYELSMMPITANSYDKENADWVVSKFTDYSPKSVRAPLLTVHHGKTLRTLNEAEIALIRHMLRGTAQKLEVGVSLSTCLVEELNDGGMGSLRFDSQNQERVLSQDIYREEFPDSDGVPIFVALSLDNYDELFELDIWKVDFSPLKRFPQVRSESD</sequence>
<accession>A0A5E4W241</accession>
<dbReference type="InterPro" id="IPR054253">
    <property type="entry name" value="DUF6984"/>
</dbReference>
<evidence type="ECO:0000313" key="3">
    <source>
        <dbReference type="Proteomes" id="UP000366945"/>
    </source>
</evidence>
<evidence type="ECO:0000313" key="2">
    <source>
        <dbReference type="EMBL" id="VVE17225.1"/>
    </source>
</evidence>
<dbReference type="EMBL" id="CABPSK010000002">
    <property type="protein sequence ID" value="VVE17225.1"/>
    <property type="molecule type" value="Genomic_DNA"/>
</dbReference>
<evidence type="ECO:0000259" key="1">
    <source>
        <dbReference type="Pfam" id="PF22480"/>
    </source>
</evidence>
<protein>
    <recommendedName>
        <fullName evidence="1">DUF6984 domain-containing protein</fullName>
    </recommendedName>
</protein>
<name>A0A5E4W241_9BURK</name>
<keyword evidence="3" id="KW-1185">Reference proteome</keyword>
<reference evidence="2 3" key="1">
    <citation type="submission" date="2019-08" db="EMBL/GenBank/DDBJ databases">
        <authorList>
            <person name="Peeters C."/>
        </authorList>
    </citation>
    <scope>NUCLEOTIDE SEQUENCE [LARGE SCALE GENOMIC DNA]</scope>
    <source>
        <strain evidence="2 3">LMG 31114</strain>
    </source>
</reference>
<dbReference type="GeneID" id="300404983"/>
<dbReference type="Proteomes" id="UP000366945">
    <property type="component" value="Unassembled WGS sequence"/>
</dbReference>
<dbReference type="Pfam" id="PF22480">
    <property type="entry name" value="DUF6984"/>
    <property type="match status" value="1"/>
</dbReference>
<gene>
    <name evidence="2" type="ORF">PPN31114_02965</name>
</gene>
<organism evidence="2 3">
    <name type="scientific">Pandoraea pneumonica</name>
    <dbReference type="NCBI Taxonomy" id="2508299"/>
    <lineage>
        <taxon>Bacteria</taxon>
        <taxon>Pseudomonadati</taxon>
        <taxon>Pseudomonadota</taxon>
        <taxon>Betaproteobacteria</taxon>
        <taxon>Burkholderiales</taxon>
        <taxon>Burkholderiaceae</taxon>
        <taxon>Pandoraea</taxon>
    </lineage>
</organism>